<dbReference type="Pfam" id="PF00112">
    <property type="entry name" value="Peptidase_C1"/>
    <property type="match status" value="1"/>
</dbReference>
<evidence type="ECO:0000256" key="1">
    <source>
        <dbReference type="ARBA" id="ARBA00008455"/>
    </source>
</evidence>
<dbReference type="SUPFAM" id="SSF54001">
    <property type="entry name" value="Cysteine proteinases"/>
    <property type="match status" value="1"/>
</dbReference>
<keyword evidence="7" id="KW-1185">Reference proteome</keyword>
<dbReference type="Pfam" id="PF08246">
    <property type="entry name" value="Inhibitor_I29"/>
    <property type="match status" value="1"/>
</dbReference>
<evidence type="ECO:0000259" key="5">
    <source>
        <dbReference type="SMART" id="SM00848"/>
    </source>
</evidence>
<protein>
    <submittedName>
        <fullName evidence="6">Cathepsin L-like proteinase</fullName>
    </submittedName>
</protein>
<dbReference type="AlphaFoldDB" id="A0A1Q9EUC2"/>
<evidence type="ECO:0000256" key="2">
    <source>
        <dbReference type="ARBA" id="ARBA00023145"/>
    </source>
</evidence>
<dbReference type="InterPro" id="IPR013128">
    <property type="entry name" value="Peptidase_C1A"/>
</dbReference>
<dbReference type="Gene3D" id="1.10.287.2250">
    <property type="match status" value="1"/>
</dbReference>
<name>A0A1Q9EUC2_SYMMI</name>
<dbReference type="InterPro" id="IPR038765">
    <property type="entry name" value="Papain-like_cys_pep_sf"/>
</dbReference>
<keyword evidence="2" id="KW-0865">Zymogen</keyword>
<dbReference type="OrthoDB" id="190265at2759"/>
<dbReference type="OMA" id="CCQISST"/>
<keyword evidence="4" id="KW-0732">Signal</keyword>
<evidence type="ECO:0000256" key="4">
    <source>
        <dbReference type="SAM" id="SignalP"/>
    </source>
</evidence>
<dbReference type="GO" id="GO:0008234">
    <property type="term" value="F:cysteine-type peptidase activity"/>
    <property type="evidence" value="ECO:0007669"/>
    <property type="project" value="InterPro"/>
</dbReference>
<sequence>MAMWSPVLLLVVGVAAHSGTCPASKKCGADAGSEKGLPCCQISSTSFECCSSSEACIPNVGCRCAGEENLRDYEGYSFEDYKQEFSKSYADHELESRKSIFEANLRKVQAHNAEYRQGHRTWYMAMNELADLSSEEFGVRRSTKVAHAVNRPFLQLDAEVHKPNPAAFDWRSTGVVTPVKDQGGCGSCWAFSATETVESHYAIASGKLLTLAPQTYVDCVENPDDCGVRMLVLNVG</sequence>
<dbReference type="Gene3D" id="3.90.70.10">
    <property type="entry name" value="Cysteine proteinases"/>
    <property type="match status" value="1"/>
</dbReference>
<comment type="similarity">
    <text evidence="1">Belongs to the peptidase C1 family.</text>
</comment>
<dbReference type="SMART" id="SM00848">
    <property type="entry name" value="Inhibitor_I29"/>
    <property type="match status" value="1"/>
</dbReference>
<evidence type="ECO:0000256" key="3">
    <source>
        <dbReference type="ARBA" id="ARBA00023157"/>
    </source>
</evidence>
<feature type="domain" description="Cathepsin propeptide inhibitor" evidence="5">
    <location>
        <begin position="78"/>
        <end position="137"/>
    </location>
</feature>
<evidence type="ECO:0000313" key="6">
    <source>
        <dbReference type="EMBL" id="OLQ11000.1"/>
    </source>
</evidence>
<dbReference type="PANTHER" id="PTHR12411">
    <property type="entry name" value="CYSTEINE PROTEASE FAMILY C1-RELATED"/>
    <property type="match status" value="1"/>
</dbReference>
<keyword evidence="3" id="KW-1015">Disulfide bond</keyword>
<dbReference type="Proteomes" id="UP000186817">
    <property type="component" value="Unassembled WGS sequence"/>
</dbReference>
<dbReference type="InterPro" id="IPR000668">
    <property type="entry name" value="Peptidase_C1A_C"/>
</dbReference>
<dbReference type="EMBL" id="LSRX01000067">
    <property type="protein sequence ID" value="OLQ11000.1"/>
    <property type="molecule type" value="Genomic_DNA"/>
</dbReference>
<comment type="caution">
    <text evidence="6">The sequence shown here is derived from an EMBL/GenBank/DDBJ whole genome shotgun (WGS) entry which is preliminary data.</text>
</comment>
<dbReference type="PROSITE" id="PS00139">
    <property type="entry name" value="THIOL_PROTEASE_CYS"/>
    <property type="match status" value="1"/>
</dbReference>
<dbReference type="InterPro" id="IPR013201">
    <property type="entry name" value="Prot_inhib_I29"/>
</dbReference>
<reference evidence="6 7" key="1">
    <citation type="submission" date="2016-02" db="EMBL/GenBank/DDBJ databases">
        <title>Genome analysis of coral dinoflagellate symbionts highlights evolutionary adaptations to a symbiotic lifestyle.</title>
        <authorList>
            <person name="Aranda M."/>
            <person name="Li Y."/>
            <person name="Liew Y.J."/>
            <person name="Baumgarten S."/>
            <person name="Simakov O."/>
            <person name="Wilson M."/>
            <person name="Piel J."/>
            <person name="Ashoor H."/>
            <person name="Bougouffa S."/>
            <person name="Bajic V.B."/>
            <person name="Ryu T."/>
            <person name="Ravasi T."/>
            <person name="Bayer T."/>
            <person name="Micklem G."/>
            <person name="Kim H."/>
            <person name="Bhak J."/>
            <person name="Lajeunesse T.C."/>
            <person name="Voolstra C.R."/>
        </authorList>
    </citation>
    <scope>NUCLEOTIDE SEQUENCE [LARGE SCALE GENOMIC DNA]</scope>
    <source>
        <strain evidence="6 7">CCMP2467</strain>
    </source>
</reference>
<gene>
    <name evidence="6" type="ORF">AK812_SmicGene5214</name>
</gene>
<feature type="chain" id="PRO_5018753879" evidence="4">
    <location>
        <begin position="17"/>
        <end position="236"/>
    </location>
</feature>
<dbReference type="GO" id="GO:0006508">
    <property type="term" value="P:proteolysis"/>
    <property type="evidence" value="ECO:0007669"/>
    <property type="project" value="InterPro"/>
</dbReference>
<organism evidence="6 7">
    <name type="scientific">Symbiodinium microadriaticum</name>
    <name type="common">Dinoflagellate</name>
    <name type="synonym">Zooxanthella microadriatica</name>
    <dbReference type="NCBI Taxonomy" id="2951"/>
    <lineage>
        <taxon>Eukaryota</taxon>
        <taxon>Sar</taxon>
        <taxon>Alveolata</taxon>
        <taxon>Dinophyceae</taxon>
        <taxon>Suessiales</taxon>
        <taxon>Symbiodiniaceae</taxon>
        <taxon>Symbiodinium</taxon>
    </lineage>
</organism>
<evidence type="ECO:0000313" key="7">
    <source>
        <dbReference type="Proteomes" id="UP000186817"/>
    </source>
</evidence>
<dbReference type="InterPro" id="IPR000169">
    <property type="entry name" value="Pept_cys_AS"/>
</dbReference>
<proteinExistence type="inferred from homology"/>
<accession>A0A1Q9EUC2</accession>
<feature type="signal peptide" evidence="4">
    <location>
        <begin position="1"/>
        <end position="16"/>
    </location>
</feature>